<evidence type="ECO:0000256" key="14">
    <source>
        <dbReference type="SAM" id="SignalP"/>
    </source>
</evidence>
<evidence type="ECO:0000256" key="9">
    <source>
        <dbReference type="ARBA" id="ARBA00023170"/>
    </source>
</evidence>
<keyword evidence="3 11" id="KW-0813">Transport</keyword>
<evidence type="ECO:0000256" key="1">
    <source>
        <dbReference type="ARBA" id="ARBA00004571"/>
    </source>
</evidence>
<comment type="similarity">
    <text evidence="2 11 12">Belongs to the TonB-dependent receptor family.</text>
</comment>
<comment type="caution">
    <text evidence="17">The sequence shown here is derived from an EMBL/GenBank/DDBJ whole genome shotgun (WGS) entry which is preliminary data.</text>
</comment>
<keyword evidence="6 14" id="KW-0732">Signal</keyword>
<dbReference type="SUPFAM" id="SSF56935">
    <property type="entry name" value="Porins"/>
    <property type="match status" value="1"/>
</dbReference>
<feature type="domain" description="TonB-dependent receptor-like beta-barrel" evidence="15">
    <location>
        <begin position="281"/>
        <end position="709"/>
    </location>
</feature>
<accession>A0ABX0WEG3</accession>
<evidence type="ECO:0000256" key="6">
    <source>
        <dbReference type="ARBA" id="ARBA00022729"/>
    </source>
</evidence>
<evidence type="ECO:0000256" key="2">
    <source>
        <dbReference type="ARBA" id="ARBA00009810"/>
    </source>
</evidence>
<evidence type="ECO:0000256" key="5">
    <source>
        <dbReference type="ARBA" id="ARBA00022692"/>
    </source>
</evidence>
<dbReference type="Proteomes" id="UP000720344">
    <property type="component" value="Unassembled WGS sequence"/>
</dbReference>
<sequence length="749" mass="82431">MFPFRKRSLALLVAMTCNAVQAEENLPLRDVVVTATRSAADIDSIPATVTGIDRKTLDRRLPADEADLFKDEGDIAFARDLRRHGATRVNIRGIDDNRVVQMIDGVRIGDYYNGGGPTNFTVSASPTVMPDFLKRVEIVRGAASSLYGSDAIGGVVGYVTLNPADLLEDGATRAARLRAGYNGNNNSFSQTVLGALRSEGATPNELLVGYSHAKGDEFSSRGDIDETSKYRTKPNPTSTEDNGALAKLILRPATGHKISAMLEGRDQTTTTDLKRLAGSLPRVTWAHGDDQGRRVRGSLEWEHTPENVAWYDRLTARLYYQETETRNHNFQRRTGTTSGCSAVSAGSNNCYIENDYNVDQTHSGATLQLEKTLKTGDISHLLTYGADFARVRTEEMRDGRIWNQTTGTFTKTLAGETYPLRDFANGTTDTLGLFVQDEISNLAGGKLSLTPGLRYDRTQLKPDVDALAQKTLTQLGRQAAEQTHGSFSPKLGAIWRFDPVLAGFGQITRGFRAPNYNEVNGAFRNSAQSYATAPNPDLKPETSVGVELGLRVTTRTLRSQLSVFDNRYKDFIENVRLNCPGDSRCISGLATTYTAVNRSKVRIYGAELRSAWDFAPGWSTSGSLTYAHGTNEDTGQPLNSVEPLRLTASLLRDFGTWGAEGRVRAAAHKSRIDESSAQWFHPPGYAVSDLSLWWKLDRKTQLTVAVNNVFDKKYWLWSDIRQADDSNPLGVDFYSQPGRTLSVALQADF</sequence>
<feature type="region of interest" description="Disordered" evidence="13">
    <location>
        <begin position="218"/>
        <end position="241"/>
    </location>
</feature>
<evidence type="ECO:0000256" key="10">
    <source>
        <dbReference type="ARBA" id="ARBA00023237"/>
    </source>
</evidence>
<dbReference type="CDD" id="cd01347">
    <property type="entry name" value="ligand_gated_channel"/>
    <property type="match status" value="1"/>
</dbReference>
<keyword evidence="18" id="KW-1185">Reference proteome</keyword>
<name>A0ABX0WEG3_9RHOO</name>
<dbReference type="Pfam" id="PF07715">
    <property type="entry name" value="Plug"/>
    <property type="match status" value="1"/>
</dbReference>
<dbReference type="PANTHER" id="PTHR30069">
    <property type="entry name" value="TONB-DEPENDENT OUTER MEMBRANE RECEPTOR"/>
    <property type="match status" value="1"/>
</dbReference>
<feature type="signal peptide" evidence="14">
    <location>
        <begin position="1"/>
        <end position="22"/>
    </location>
</feature>
<dbReference type="InterPro" id="IPR039426">
    <property type="entry name" value="TonB-dep_rcpt-like"/>
</dbReference>
<evidence type="ECO:0000256" key="13">
    <source>
        <dbReference type="SAM" id="MobiDB-lite"/>
    </source>
</evidence>
<dbReference type="RefSeq" id="WP_167680580.1">
    <property type="nucleotide sequence ID" value="NZ_JAATWB010000001.1"/>
</dbReference>
<dbReference type="NCBIfam" id="TIGR01785">
    <property type="entry name" value="TonB-hemin"/>
    <property type="match status" value="1"/>
</dbReference>
<dbReference type="InterPro" id="IPR037066">
    <property type="entry name" value="Plug_dom_sf"/>
</dbReference>
<evidence type="ECO:0000256" key="11">
    <source>
        <dbReference type="PROSITE-ProRule" id="PRU01360"/>
    </source>
</evidence>
<evidence type="ECO:0000256" key="3">
    <source>
        <dbReference type="ARBA" id="ARBA00022448"/>
    </source>
</evidence>
<keyword evidence="5 11" id="KW-0812">Transmembrane</keyword>
<dbReference type="PANTHER" id="PTHR30069:SF29">
    <property type="entry name" value="HEMOGLOBIN AND HEMOGLOBIN-HAPTOGLOBIN-BINDING PROTEIN 1-RELATED"/>
    <property type="match status" value="1"/>
</dbReference>
<evidence type="ECO:0000256" key="8">
    <source>
        <dbReference type="ARBA" id="ARBA00023136"/>
    </source>
</evidence>
<evidence type="ECO:0000313" key="17">
    <source>
        <dbReference type="EMBL" id="NJA87770.1"/>
    </source>
</evidence>
<dbReference type="InterPro" id="IPR010949">
    <property type="entry name" value="TonB_Hb/transfer/lactofer_rcpt"/>
</dbReference>
<dbReference type="Pfam" id="PF00593">
    <property type="entry name" value="TonB_dep_Rec_b-barrel"/>
    <property type="match status" value="1"/>
</dbReference>
<dbReference type="Gene3D" id="2.40.170.20">
    <property type="entry name" value="TonB-dependent receptor, beta-barrel domain"/>
    <property type="match status" value="1"/>
</dbReference>
<keyword evidence="8 11" id="KW-0472">Membrane</keyword>
<comment type="subcellular location">
    <subcellularLocation>
        <location evidence="1 11">Cell outer membrane</location>
        <topology evidence="1 11">Multi-pass membrane protein</topology>
    </subcellularLocation>
</comment>
<feature type="compositionally biased region" description="Basic and acidic residues" evidence="13">
    <location>
        <begin position="218"/>
        <end position="229"/>
    </location>
</feature>
<proteinExistence type="inferred from homology"/>
<evidence type="ECO:0000313" key="18">
    <source>
        <dbReference type="Proteomes" id="UP000720344"/>
    </source>
</evidence>
<dbReference type="NCBIfam" id="TIGR01786">
    <property type="entry name" value="TonB-hemlactrns"/>
    <property type="match status" value="1"/>
</dbReference>
<keyword evidence="4 11" id="KW-1134">Transmembrane beta strand</keyword>
<organism evidence="17 18">
    <name type="scientific">Rhodocyclus gracilis</name>
    <dbReference type="NCBI Taxonomy" id="2929842"/>
    <lineage>
        <taxon>Bacteria</taxon>
        <taxon>Pseudomonadati</taxon>
        <taxon>Pseudomonadota</taxon>
        <taxon>Betaproteobacteria</taxon>
        <taxon>Rhodocyclales</taxon>
        <taxon>Rhodocyclaceae</taxon>
        <taxon>Rhodocyclus</taxon>
    </lineage>
</organism>
<dbReference type="EMBL" id="JAATWB010000001">
    <property type="protein sequence ID" value="NJA87770.1"/>
    <property type="molecule type" value="Genomic_DNA"/>
</dbReference>
<dbReference type="InterPro" id="IPR011276">
    <property type="entry name" value="TonB_haem/Hb_rcpt"/>
</dbReference>
<protein>
    <submittedName>
        <fullName evidence="17">TonB-dependent hemoglobin/transferrin/lactoferrin family receptor</fullName>
    </submittedName>
</protein>
<evidence type="ECO:0000256" key="7">
    <source>
        <dbReference type="ARBA" id="ARBA00023077"/>
    </source>
</evidence>
<evidence type="ECO:0000259" key="15">
    <source>
        <dbReference type="Pfam" id="PF00593"/>
    </source>
</evidence>
<evidence type="ECO:0000256" key="4">
    <source>
        <dbReference type="ARBA" id="ARBA00022452"/>
    </source>
</evidence>
<feature type="chain" id="PRO_5047465232" evidence="14">
    <location>
        <begin position="23"/>
        <end position="749"/>
    </location>
</feature>
<keyword evidence="7 12" id="KW-0798">TonB box</keyword>
<evidence type="ECO:0000256" key="12">
    <source>
        <dbReference type="RuleBase" id="RU003357"/>
    </source>
</evidence>
<dbReference type="InterPro" id="IPR000531">
    <property type="entry name" value="Beta-barrel_TonB"/>
</dbReference>
<gene>
    <name evidence="17" type="ORF">HCX48_00825</name>
</gene>
<dbReference type="InterPro" id="IPR012910">
    <property type="entry name" value="Plug_dom"/>
</dbReference>
<reference evidence="18" key="1">
    <citation type="submission" date="2020-03" db="EMBL/GenBank/DDBJ databases">
        <title>Whole-genome sequence of the purple nonsulfur bacterium Rhodocyclus tenuis DSM112.</title>
        <authorList>
            <person name="Kyndt J.A."/>
            <person name="Meyer T.E."/>
        </authorList>
    </citation>
    <scope>NUCLEOTIDE SEQUENCE [LARGE SCALE GENOMIC DNA]</scope>
    <source>
        <strain evidence="18">DSM 112</strain>
    </source>
</reference>
<evidence type="ECO:0000259" key="16">
    <source>
        <dbReference type="Pfam" id="PF07715"/>
    </source>
</evidence>
<dbReference type="Gene3D" id="2.170.130.10">
    <property type="entry name" value="TonB-dependent receptor, plug domain"/>
    <property type="match status" value="1"/>
</dbReference>
<dbReference type="InterPro" id="IPR036942">
    <property type="entry name" value="Beta-barrel_TonB_sf"/>
</dbReference>
<keyword evidence="10 11" id="KW-0998">Cell outer membrane</keyword>
<feature type="domain" description="TonB-dependent receptor plug" evidence="16">
    <location>
        <begin position="43"/>
        <end position="155"/>
    </location>
</feature>
<keyword evidence="9 17" id="KW-0675">Receptor</keyword>
<dbReference type="PROSITE" id="PS52016">
    <property type="entry name" value="TONB_DEPENDENT_REC_3"/>
    <property type="match status" value="1"/>
</dbReference>